<dbReference type="SUPFAM" id="SSF52540">
    <property type="entry name" value="P-loop containing nucleoside triphosphate hydrolases"/>
    <property type="match status" value="1"/>
</dbReference>
<dbReference type="InterPro" id="IPR051620">
    <property type="entry name" value="ORF904-like_C"/>
</dbReference>
<evidence type="ECO:0000313" key="5">
    <source>
        <dbReference type="EMBL" id="KKN72421.1"/>
    </source>
</evidence>
<dbReference type="GO" id="GO:0016787">
    <property type="term" value="F:hydrolase activity"/>
    <property type="evidence" value="ECO:0007669"/>
    <property type="project" value="UniProtKB-KW"/>
</dbReference>
<protein>
    <recommendedName>
        <fullName evidence="4">SF3 helicase domain-containing protein</fullName>
    </recommendedName>
</protein>
<dbReference type="GO" id="GO:0005524">
    <property type="term" value="F:ATP binding"/>
    <property type="evidence" value="ECO:0007669"/>
    <property type="project" value="UniProtKB-KW"/>
</dbReference>
<reference evidence="5" key="1">
    <citation type="journal article" date="2015" name="Nature">
        <title>Complex archaea that bridge the gap between prokaryotes and eukaryotes.</title>
        <authorList>
            <person name="Spang A."/>
            <person name="Saw J.H."/>
            <person name="Jorgensen S.L."/>
            <person name="Zaremba-Niedzwiedzka K."/>
            <person name="Martijn J."/>
            <person name="Lind A.E."/>
            <person name="van Eijk R."/>
            <person name="Schleper C."/>
            <person name="Guy L."/>
            <person name="Ettema T.J."/>
        </authorList>
    </citation>
    <scope>NUCLEOTIDE SEQUENCE</scope>
</reference>
<dbReference type="Pfam" id="PF08706">
    <property type="entry name" value="D5_N"/>
    <property type="match status" value="1"/>
</dbReference>
<evidence type="ECO:0000256" key="2">
    <source>
        <dbReference type="ARBA" id="ARBA00022801"/>
    </source>
</evidence>
<sequence>MKRTIAQKYEAYRHNMTTGMWKAMSEELKLDVSILERMGAGYVPGDITDKGPRWQNAWVFAERNSKGDVTGLLLRYRESGKKFCATGSKHGLYYEYDPSSDRSKKRFREGRHEWMRVDSDLYPLKDKGCPLCGRKKYCMVSADDPLDPPAVLCTKKKTRIQQSTGWLHILDASRNMGGITSPMKASDGPVLCVEGATDWGAGLTLGFDTIGRPSNLAGIEMLQRMPFNGRPIWIIGENDKTVNAAGDIDWPGKDGVDKTAINLQGLGPIMKVYPPEGVKDLHDWLVRGLVRDDFTEYVEEHGDRSEEIDPDLFADKDVIKIGRRFLSENFTVGESPTLRFYYGSWYQWNGSCYEQIGLPAVRGCMYDFLEGKQFIATDPSGVKRVQPYLVSRTKVSDIMEAFTRGGCLIKNDPPCWTRGVSGSKPENLICFKNGVIDVEEYINGRVTLHEPHPDFFSTTSCPYDFNGDADSKFVDDFLLETYGGNRDCADLLWEWCGYLLVPDTSFEKMMLLQGSPRSGKGTVIEMASNIVGADQHCTTTLRAMTERFGLQPFLGKHLCTLGDVRNPSASILRRALELMLGLVGGDPQPVEKKGVNDLPLVYLKARFMLAMNEILAVSDETGAMESRLLVLKHFGSHIKDEDHKIKKRVTQEAKEGKLIVNALNGLKRLRANNRFTEPKSSGEIMDQFRSMSAPVSTFLQDCCTVESDGVACLNSMFEVWSGWCRINARKSGLPEQFSKWLLGHVPSVKRSTSQNGERTVRVFTGIKIQEWAYERYIE</sequence>
<evidence type="ECO:0000259" key="4">
    <source>
        <dbReference type="PROSITE" id="PS51206"/>
    </source>
</evidence>
<dbReference type="InterPro" id="IPR014818">
    <property type="entry name" value="Phage/plasmid_primase_P4_C"/>
</dbReference>
<dbReference type="InterPro" id="IPR006500">
    <property type="entry name" value="Helicase_put_C_phage/plasmid"/>
</dbReference>
<dbReference type="Pfam" id="PF19263">
    <property type="entry name" value="DUF5906"/>
    <property type="match status" value="1"/>
</dbReference>
<dbReference type="PANTHER" id="PTHR35372">
    <property type="entry name" value="ATP BINDING PROTEIN-RELATED"/>
    <property type="match status" value="1"/>
</dbReference>
<keyword evidence="2" id="KW-0378">Hydrolase</keyword>
<accession>A0A0F9VFX2</accession>
<dbReference type="InterPro" id="IPR014015">
    <property type="entry name" value="Helicase_SF3_DNA-vir"/>
</dbReference>
<evidence type="ECO:0000256" key="3">
    <source>
        <dbReference type="ARBA" id="ARBA00022840"/>
    </source>
</evidence>
<keyword evidence="3" id="KW-0067">ATP-binding</keyword>
<comment type="caution">
    <text evidence="5">The sequence shown here is derived from an EMBL/GenBank/DDBJ whole genome shotgun (WGS) entry which is preliminary data.</text>
</comment>
<dbReference type="AlphaFoldDB" id="A0A0F9VFX2"/>
<keyword evidence="1" id="KW-0547">Nucleotide-binding</keyword>
<dbReference type="InterPro" id="IPR027417">
    <property type="entry name" value="P-loop_NTPase"/>
</dbReference>
<feature type="domain" description="SF3 helicase" evidence="4">
    <location>
        <begin position="487"/>
        <end position="647"/>
    </location>
</feature>
<dbReference type="PANTHER" id="PTHR35372:SF2">
    <property type="entry name" value="SF3 HELICASE DOMAIN-CONTAINING PROTEIN"/>
    <property type="match status" value="1"/>
</dbReference>
<dbReference type="InterPro" id="IPR045455">
    <property type="entry name" value="NrS-1_pol-like_helicase"/>
</dbReference>
<evidence type="ECO:0000256" key="1">
    <source>
        <dbReference type="ARBA" id="ARBA00022741"/>
    </source>
</evidence>
<dbReference type="NCBIfam" id="TIGR01613">
    <property type="entry name" value="primase_Cterm"/>
    <property type="match status" value="1"/>
</dbReference>
<dbReference type="EMBL" id="LAZR01000363">
    <property type="protein sequence ID" value="KKN72421.1"/>
    <property type="molecule type" value="Genomic_DNA"/>
</dbReference>
<organism evidence="5">
    <name type="scientific">marine sediment metagenome</name>
    <dbReference type="NCBI Taxonomy" id="412755"/>
    <lineage>
        <taxon>unclassified sequences</taxon>
        <taxon>metagenomes</taxon>
        <taxon>ecological metagenomes</taxon>
    </lineage>
</organism>
<dbReference type="PROSITE" id="PS51206">
    <property type="entry name" value="SF3_HELICASE_1"/>
    <property type="match status" value="1"/>
</dbReference>
<proteinExistence type="predicted"/>
<name>A0A0F9VFX2_9ZZZZ</name>
<dbReference type="Gene3D" id="3.40.50.300">
    <property type="entry name" value="P-loop containing nucleotide triphosphate hydrolases"/>
    <property type="match status" value="1"/>
</dbReference>
<gene>
    <name evidence="5" type="ORF">LCGC14_0411340</name>
</gene>